<dbReference type="InterPro" id="IPR008638">
    <property type="entry name" value="FhaB/CdiA-like_TPS"/>
</dbReference>
<keyword evidence="3" id="KW-1185">Reference proteome</keyword>
<dbReference type="NCBIfam" id="TIGR01901">
    <property type="entry name" value="adhes_NPXG"/>
    <property type="match status" value="1"/>
</dbReference>
<feature type="domain" description="Filamentous haemagglutinin FhaB/tRNA nuclease CdiA-like TPS" evidence="1">
    <location>
        <begin position="50"/>
        <end position="156"/>
    </location>
</feature>
<dbReference type="InterPro" id="IPR006626">
    <property type="entry name" value="PbH1"/>
</dbReference>
<dbReference type="InterPro" id="IPR011050">
    <property type="entry name" value="Pectin_lyase_fold/virulence"/>
</dbReference>
<accession>F4Y1C5</accession>
<dbReference type="Pfam" id="PF18886">
    <property type="entry name" value="DUF5649"/>
    <property type="match status" value="6"/>
</dbReference>
<gene>
    <name evidence="2" type="ORF">LYNGBM3L_66130</name>
</gene>
<sequence>MVNQSWGRCCGLLKVASCLTIGVFFPFDKHQALAEVTPDTTLGAESSRVTPDADVRGGLADLIEGGAERGANLFHSFTDFNVEELQRVYFANPAGIDNIISRVTGTNPSSILGTLGVDGAANLFLLNPHGIIFGANAQLDIQGSFVASTANSITFGDGSSFSANPDNSSLLTVSVPLGLQYGTNQAGAIANAGNLAVGSGQTLSLSGGTVTSTGSLTAAGGLVEVLGNQVSLLENARIDVSSDTGGGTVLIGGDFQGNGTVPNAARTFVGSDVRINADALINGDGGKVIVWADQTATVHGTLTARGGTVSGDGGFIETSGKQFLNLTTTPDASAPNGSGGTWLIDPTDITLANGGGGIGTNTVDVANINAALNRGTNVTISTTIGGTDQGNITQNNDAPIRKTAGGDATLTLQAENDIFLNADITSNSGQLNVELLADSDNSGAGAIGIFNATIDTNGGDFSSLGRGTNNSNGWGHHLNNANINAGGGNLKLEGTGIPDGTGNGIGIFLENSELKTTGLGTITLIGNGGIGGHSIGVDVTENTIISSENGDIRLTGIAKGFNNGWGIQIRDNGLVRSTGTGNIFLSGTTTGTGSLNYGILIREQFPAGGPSVVEATGTGNITLVGINGIGTDGNHGISIRSGSRVSATTGNLSLTGTGNGTGSGNTGIFINSGSVVETTNGTIDLEGFSGSGANFNHGILLQDEKSRISSINGDITLTGGSNAGQTPASLSNHGIFIGLDGVVQSSGNITLTGTTNANGVDGDGISIQTRSIVEATKTGNITLTGTAGAGSDDHQGIAVGSNAKVSSVDGNIRLLGNSNGTGKNNSGIFIFQNGLLETTGVGSITLQGTGSGTGSNNNGILLSDSNLGANPTSGGVIQSTGTGAITLEGTSAAGTSENQGILIDGNGSRVSGKDGNITLRGTAAPSNGDLNHGIYILNQGLVQSTGAGSIEITGTANASSNVGFGNEGISIVAGGGVESTGTGMITMRGNGGNGGIGSDGDQGIVVLGSNTRVTSVDGDILLRGISRGTGTENYGIWLGAVGGGVVRTTGTGNITIEGIISGIGNNSEGIFFGNGGAIEAIGTGNITLTADEITIPSNLAEIRGANRLQLQPLDPTLGITIGGTTTDARLNLDSSELNRLQNGFAQILIGRDNSSGAIAILPAAFNSPTTIQTPVTGGTITTTGALNTNNNPLTFIAGSDVTFNNDINTGSGNLSVLGSTITQTSGSLFVNGDAFFTSTLANAGNVSVTNTKPTTIGYSIIGGNFTLNSALPITQVPGEPLQVAGEISVNGGGSQPLINTIGDFSQETLLPNGDLIITQLGTVNLEAHTVTGNLTVNSLPAAVVSFNQVLDNPAITLNQDNSFGGTLRFNTTTDAILLEGTPGIIQTGTQTVSGTATFNANTGNISLNEPANQFGNLAFTGNDVSIRESDQTNLISSSATGNLNLTSGGMITQDIGASLTVVGDTSLTTTLPNAGNVTITNSNATIIGNSLIGGDFTINSTGPIFQAPGEILQVAGNTIPNAPSDNLEPTGNNILPRITLPNGDVIITDVGQITLNAETISGNLTVNSLGRRLTFNNNEAFNESTAIELAQSGNSFGGVLRINTEAPLSRLDTGTPEIIQNGALNVSGTASFNAENGNITLNNSDNQFGNLSFTGGNISINESDSTNLLNSTYSGNLNITSGGAIAQSGSLSIGESSNQEISLILNAIGDINTQDIISPSGSITLNSTNGSIDTTAGLLSTYSSGSGGPITLSADGDLNLGSLDSSGRDVAGSDITLNSNGAIIAKNQLITTDTDGSGKAGDINIKAQSVSFTGTKVSTRTRGDGSGGNLNINASDSINITNGSRLLVQTFGNGNAGNATINTKQLVVQNDRPELNSLTGIGTETFSSGNGGNLTINASESVILRGNQSIVFNPNPLDPNSIRQAGQTTTGLTTATFGTGNAGKLSLSTSSLVIQNGAGITSAPLLTERNNGQVTLSGGKGGELSITATESIEIQGQAGIATATLGNGDAGKLFLKSGRITLEEGATISADTIIGPVATSTDSVATSINAFGNAGDITIETNQLMVRSGSRIGAATANAGKGGNITINASESVEVIGTSADGTVPSGVFTAALPGSTKKAGDLEITTGKLTLEDGAEISAQSQGEGDAGNIDINVSDRLTATDGNIITATTQSAGGEIKITAKDIRLRGDSDITTSVFSGADNGGNITITTDSLIAFADSDILAFARDGRGGNITFTTPIFFGFAFRPAPPGTDPATLDNNNRVDINASAAIPGDIQGLPNLAHITNSLTELPDNLIDTDNLLANSCIVRTSEQEGKFIITGGGNLPTRPGDASVSRYPTGEVRTVPSQSASRPWQKGDPIVEATGVYQLPNGRLVMGRECS</sequence>
<protein>
    <submittedName>
        <fullName evidence="2">Hemagglutination activity domain protein</fullName>
    </submittedName>
</protein>
<dbReference type="eggNOG" id="COG2982">
    <property type="taxonomic scope" value="Bacteria"/>
</dbReference>
<dbReference type="eggNOG" id="COG3210">
    <property type="taxonomic scope" value="Bacteria"/>
</dbReference>
<dbReference type="SMART" id="SM00710">
    <property type="entry name" value="PbH1"/>
    <property type="match status" value="11"/>
</dbReference>
<evidence type="ECO:0000313" key="2">
    <source>
        <dbReference type="EMBL" id="EGJ29067.1"/>
    </source>
</evidence>
<dbReference type="HOGENOM" id="CLU_001325_1_0_3"/>
<organism evidence="2 3">
    <name type="scientific">Moorena producens 3L</name>
    <dbReference type="NCBI Taxonomy" id="489825"/>
    <lineage>
        <taxon>Bacteria</taxon>
        <taxon>Bacillati</taxon>
        <taxon>Cyanobacteriota</taxon>
        <taxon>Cyanophyceae</taxon>
        <taxon>Coleofasciculales</taxon>
        <taxon>Coleofasciculaceae</taxon>
        <taxon>Moorena</taxon>
    </lineage>
</organism>
<dbReference type="SUPFAM" id="SSF51126">
    <property type="entry name" value="Pectin lyase-like"/>
    <property type="match status" value="2"/>
</dbReference>
<dbReference type="Pfam" id="PF05860">
    <property type="entry name" value="TPS"/>
    <property type="match status" value="1"/>
</dbReference>
<dbReference type="OrthoDB" id="511761at2"/>
<dbReference type="InterPro" id="IPR012334">
    <property type="entry name" value="Pectin_lyas_fold"/>
</dbReference>
<name>F4Y1C5_9CYAN</name>
<evidence type="ECO:0000313" key="3">
    <source>
        <dbReference type="Proteomes" id="UP000003959"/>
    </source>
</evidence>
<evidence type="ECO:0000259" key="1">
    <source>
        <dbReference type="SMART" id="SM00912"/>
    </source>
</evidence>
<dbReference type="SMART" id="SM00912">
    <property type="entry name" value="Haemagg_act"/>
    <property type="match status" value="1"/>
</dbReference>
<dbReference type="Gene3D" id="2.160.20.10">
    <property type="entry name" value="Single-stranded right-handed beta-helix, Pectin lyase-like"/>
    <property type="match status" value="4"/>
</dbReference>
<dbReference type="EMBL" id="GL890970">
    <property type="protein sequence ID" value="EGJ29067.1"/>
    <property type="molecule type" value="Genomic_DNA"/>
</dbReference>
<dbReference type="RefSeq" id="WP_008189801.1">
    <property type="nucleotide sequence ID" value="NZ_GL890970.1"/>
</dbReference>
<proteinExistence type="predicted"/>
<reference evidence="3" key="1">
    <citation type="journal article" date="2011" name="Proc. Natl. Acad. Sci. U.S.A.">
        <title>Genomic insights into the physiology and ecology of the marine filamentous cyanobacterium Lyngbya majuscula.</title>
        <authorList>
            <person name="Jones A.C."/>
            <person name="Monroe E.A."/>
            <person name="Podell S."/>
            <person name="Hess W.R."/>
            <person name="Klages S."/>
            <person name="Esquenazi E."/>
            <person name="Niessen S."/>
            <person name="Hoover H."/>
            <person name="Rothmann M."/>
            <person name="Lasken R.S."/>
            <person name="Yates J.R.III."/>
            <person name="Reinhardt R."/>
            <person name="Kube M."/>
            <person name="Burkart M.D."/>
            <person name="Allen E.E."/>
            <person name="Dorrestein P.C."/>
            <person name="Gerwick W.H."/>
            <person name="Gerwick L."/>
        </authorList>
    </citation>
    <scope>NUCLEOTIDE SEQUENCE [LARGE SCALE GENOMIC DNA]</scope>
    <source>
        <strain evidence="3">3L</strain>
    </source>
</reference>
<dbReference type="InterPro" id="IPR043709">
    <property type="entry name" value="DUF5649"/>
</dbReference>
<dbReference type="Proteomes" id="UP000003959">
    <property type="component" value="Unassembled WGS sequence"/>
</dbReference>